<keyword evidence="5" id="KW-1185">Reference proteome</keyword>
<evidence type="ECO:0000256" key="1">
    <source>
        <dbReference type="ARBA" id="ARBA00022962"/>
    </source>
</evidence>
<feature type="compositionally biased region" description="Basic and acidic residues" evidence="2">
    <location>
        <begin position="648"/>
        <end position="660"/>
    </location>
</feature>
<feature type="compositionally biased region" description="Polar residues" evidence="2">
    <location>
        <begin position="596"/>
        <end position="607"/>
    </location>
</feature>
<comment type="caution">
    <text evidence="4">The sequence shown here is derived from an EMBL/GenBank/DDBJ whole genome shotgun (WGS) entry which is preliminary data.</text>
</comment>
<evidence type="ECO:0000259" key="3">
    <source>
        <dbReference type="Pfam" id="PF07685"/>
    </source>
</evidence>
<dbReference type="InterPro" id="IPR011698">
    <property type="entry name" value="GATase_3"/>
</dbReference>
<dbReference type="PROSITE" id="PS51274">
    <property type="entry name" value="GATASE_COBBQ"/>
    <property type="match status" value="1"/>
</dbReference>
<protein>
    <recommendedName>
        <fullName evidence="3">CobB/CobQ-like glutamine amidotransferase domain-containing protein</fullName>
    </recommendedName>
</protein>
<reference evidence="4" key="1">
    <citation type="journal article" date="2021" name="Proc. Natl. Acad. Sci. U.S.A.">
        <title>Three genomes in the algal genus Volvox reveal the fate of a haploid sex-determining region after a transition to homothallism.</title>
        <authorList>
            <person name="Yamamoto K."/>
            <person name="Hamaji T."/>
            <person name="Kawai-Toyooka H."/>
            <person name="Matsuzaki R."/>
            <person name="Takahashi F."/>
            <person name="Nishimura Y."/>
            <person name="Kawachi M."/>
            <person name="Noguchi H."/>
            <person name="Minakuchi Y."/>
            <person name="Umen J.G."/>
            <person name="Toyoda A."/>
            <person name="Nozaki H."/>
        </authorList>
    </citation>
    <scope>NUCLEOTIDE SEQUENCE</scope>
    <source>
        <strain evidence="4">NIES-3780</strain>
    </source>
</reference>
<gene>
    <name evidence="4" type="ORF">Vafri_3524</name>
</gene>
<dbReference type="PANTHER" id="PTHR42860">
    <property type="entry name" value="VITAMIN B12-BINDING PROTEIN"/>
    <property type="match status" value="1"/>
</dbReference>
<dbReference type="SUPFAM" id="SSF53807">
    <property type="entry name" value="Helical backbone' metal receptor"/>
    <property type="match status" value="1"/>
</dbReference>
<dbReference type="Pfam" id="PF07685">
    <property type="entry name" value="GATase_3"/>
    <property type="match status" value="1"/>
</dbReference>
<sequence length="1306" mass="136232">MRTVFLASKQPANAVAKWAASLQNSVASLRHVTAWFEAGDLGRRQNSSACNVDAFLLGPGATLESHLAHYFSGEGLLLVSLEPCPKTLPRSGVVLLIWQPQVPQDIIQACFVLPPCLIDGSSVRGLLLVDASPSLTLSVTHKALEGAGLCALARKPTVLATRTVQAPHAAVQALQQLADTLSPITAMPMLPSASGGVRIAIARDDAFGPCFHENLTLLHQSGAILLFFSPLYDIALPAGATCLYLSSGPLEPERWQQLAANKPLLAAVRAFCEAGGLVLAEGAGMLYLARTVDLNEDGDGNKNCVHDMAGVLPFKTRLMVEPHTASVDVLVTTGNPLLPAGSRLRGYLSAQASIVMVEERQLQILVRGPRSAVSNAEATSPRLSTTYEVTVVQQLPQSWAAHELGGDGGAPAPLPSAEGYTLHNVLASSCLLFFPSNPALVGHLLHRCACLDPAMLATSMAQHVGGSMAATATASTVGKMHYHSMLASTACNCVGSRRQSIQDVSALAATYASNGSISAGSSCGMLVGLAGYSAHPNINQQQHQQLHVQMHQQQQQHQCHFHVNPSLASCCLGYPQSAACIGNGCAGICTSTGRTPSTLSHSNSATGASLLGPAPQPLCREEGRVTVEALNDTSQGYTTSRNPNPNDHTPDAPTLREKHPGHSALAPAGGQDSDTTESQVFLQEGPTSVQQELRQNKVNGLQPCVSGMSTLSYATDSASVDQDAMQYKLSIAGNDNEAVVSAASPDSSSRVRADKTMCTEGGACGGAQKCIAAELEVSCVPCNTLEELPSGIMNPTASAGSVTRYGLVGSSCSLTDLRHQQYHYNSRPGEQVPIIGPSFGFEYAAARWGPNIKTMGSSAGMSTAQGWSPGILPPGPHQGPSILMGILGTTHATANGGVVCCSPGACEALVAMGLVNRLTGIGSDCDHPADVCTSRRVVLNWVPPEEAPQGAAARGIRVVMPGAHGSATGLAGGAMSLVLGSVSSGSLCGGGRTSVERCTVRGTRALIVDELELRRESPGVLVLPESAELRDGELAQLEQGLIETGLLNLSGGSSSRCSLMHANCCTLVDVMDLILELGAAVDEPQAASMLLERLQARIRRVVAAAAMRGPSSRLLPSASPMAGAAPIATLAPNKPARVLILQSLQPLVEPGRWVPEMLALAGGTSCLAQPGSTDVVLNWHDIRERAAPDVLIILTSQGGSGGRRGATHGSSSVMQDRLAALAAQPGWWCLPAVRDSQVYLMQSTYCVRPGPRLVDGVELLARLLMPGHYNSSRKVPPGAVMRLSLAAGQRCRATLLPSYFVPVAFS</sequence>
<dbReference type="InterPro" id="IPR029062">
    <property type="entry name" value="Class_I_gatase-like"/>
</dbReference>
<feature type="compositionally biased region" description="Polar residues" evidence="2">
    <location>
        <begin position="634"/>
        <end position="647"/>
    </location>
</feature>
<feature type="domain" description="CobB/CobQ-like glutamine amidotransferase" evidence="3">
    <location>
        <begin position="198"/>
        <end position="347"/>
    </location>
</feature>
<name>A0A8J4EUU6_9CHLO</name>
<dbReference type="InterPro" id="IPR051030">
    <property type="entry name" value="Vitamin_B12-ABC_binding"/>
</dbReference>
<organism evidence="4 5">
    <name type="scientific">Volvox africanus</name>
    <dbReference type="NCBI Taxonomy" id="51714"/>
    <lineage>
        <taxon>Eukaryota</taxon>
        <taxon>Viridiplantae</taxon>
        <taxon>Chlorophyta</taxon>
        <taxon>core chlorophytes</taxon>
        <taxon>Chlorophyceae</taxon>
        <taxon>CS clade</taxon>
        <taxon>Chlamydomonadales</taxon>
        <taxon>Volvocaceae</taxon>
        <taxon>Volvox</taxon>
    </lineage>
</organism>
<accession>A0A8J4EUU6</accession>
<evidence type="ECO:0000313" key="4">
    <source>
        <dbReference type="EMBL" id="GIL46539.1"/>
    </source>
</evidence>
<evidence type="ECO:0000256" key="2">
    <source>
        <dbReference type="SAM" id="MobiDB-lite"/>
    </source>
</evidence>
<dbReference type="Gene3D" id="3.40.50.1980">
    <property type="entry name" value="Nitrogenase molybdenum iron protein domain"/>
    <property type="match status" value="1"/>
</dbReference>
<feature type="region of interest" description="Disordered" evidence="2">
    <location>
        <begin position="596"/>
        <end position="617"/>
    </location>
</feature>
<keyword evidence="1" id="KW-0315">Glutamine amidotransferase</keyword>
<dbReference type="Proteomes" id="UP000747399">
    <property type="component" value="Unassembled WGS sequence"/>
</dbReference>
<evidence type="ECO:0000313" key="5">
    <source>
        <dbReference type="Proteomes" id="UP000747399"/>
    </source>
</evidence>
<dbReference type="PANTHER" id="PTHR42860:SF1">
    <property type="entry name" value="VITAMIN B12-BINDING PROTEIN"/>
    <property type="match status" value="1"/>
</dbReference>
<dbReference type="SUPFAM" id="SSF52317">
    <property type="entry name" value="Class I glutamine amidotransferase-like"/>
    <property type="match status" value="1"/>
</dbReference>
<dbReference type="GO" id="GO:0003824">
    <property type="term" value="F:catalytic activity"/>
    <property type="evidence" value="ECO:0007669"/>
    <property type="project" value="InterPro"/>
</dbReference>
<dbReference type="EMBL" id="BNCO01000004">
    <property type="protein sequence ID" value="GIL46539.1"/>
    <property type="molecule type" value="Genomic_DNA"/>
</dbReference>
<feature type="region of interest" description="Disordered" evidence="2">
    <location>
        <begin position="634"/>
        <end position="679"/>
    </location>
</feature>
<proteinExistence type="predicted"/>